<dbReference type="OrthoDB" id="10263751at2759"/>
<evidence type="ECO:0000313" key="2">
    <source>
        <dbReference type="EMBL" id="CAA7029831.1"/>
    </source>
</evidence>
<feature type="domain" description="Thioredoxin" evidence="1">
    <location>
        <begin position="1"/>
        <end position="119"/>
    </location>
</feature>
<dbReference type="PANTHER" id="PTHR10438:SF417">
    <property type="entry name" value="THIOREDOXIN H5"/>
    <property type="match status" value="1"/>
</dbReference>
<comment type="caution">
    <text evidence="2">The sequence shown here is derived from an EMBL/GenBank/DDBJ whole genome shotgun (WGS) entry which is preliminary data.</text>
</comment>
<dbReference type="PANTHER" id="PTHR10438">
    <property type="entry name" value="THIOREDOXIN"/>
    <property type="match status" value="1"/>
</dbReference>
<reference evidence="2" key="1">
    <citation type="submission" date="2020-01" db="EMBL/GenBank/DDBJ databases">
        <authorList>
            <person name="Mishra B."/>
        </authorList>
    </citation>
    <scope>NUCLEOTIDE SEQUENCE [LARGE SCALE GENOMIC DNA]</scope>
</reference>
<dbReference type="SUPFAM" id="SSF52833">
    <property type="entry name" value="Thioredoxin-like"/>
    <property type="match status" value="1"/>
</dbReference>
<sequence>MAGDGGELIYCYNDDVWNMKLEAAQKSKKLIVLYFNASWCPPCCLIDDFVVECAKQFPNVVFFEVNVEELPNVVLEFSVTKLPTFILMKEDKILDKVVRTKVVGAAKDDYRRGWRFHRWNIDFIAGVGDFTAAKRLSISFFVSSLH</sequence>
<dbReference type="PROSITE" id="PS51352">
    <property type="entry name" value="THIOREDOXIN_2"/>
    <property type="match status" value="1"/>
</dbReference>
<protein>
    <recommendedName>
        <fullName evidence="1">Thioredoxin domain-containing protein</fullName>
    </recommendedName>
</protein>
<dbReference type="Proteomes" id="UP000467841">
    <property type="component" value="Unassembled WGS sequence"/>
</dbReference>
<organism evidence="2 3">
    <name type="scientific">Microthlaspi erraticum</name>
    <dbReference type="NCBI Taxonomy" id="1685480"/>
    <lineage>
        <taxon>Eukaryota</taxon>
        <taxon>Viridiplantae</taxon>
        <taxon>Streptophyta</taxon>
        <taxon>Embryophyta</taxon>
        <taxon>Tracheophyta</taxon>
        <taxon>Spermatophyta</taxon>
        <taxon>Magnoliopsida</taxon>
        <taxon>eudicotyledons</taxon>
        <taxon>Gunneridae</taxon>
        <taxon>Pentapetalae</taxon>
        <taxon>rosids</taxon>
        <taxon>malvids</taxon>
        <taxon>Brassicales</taxon>
        <taxon>Brassicaceae</taxon>
        <taxon>Coluteocarpeae</taxon>
        <taxon>Microthlaspi</taxon>
    </lineage>
</organism>
<dbReference type="InterPro" id="IPR050620">
    <property type="entry name" value="Thioredoxin_H-type-like"/>
</dbReference>
<proteinExistence type="predicted"/>
<dbReference type="Pfam" id="PF00085">
    <property type="entry name" value="Thioredoxin"/>
    <property type="match status" value="1"/>
</dbReference>
<evidence type="ECO:0000313" key="3">
    <source>
        <dbReference type="Proteomes" id="UP000467841"/>
    </source>
</evidence>
<accession>A0A6D2IY22</accession>
<gene>
    <name evidence="2" type="ORF">MERR_LOCUS17066</name>
</gene>
<dbReference type="InterPro" id="IPR036249">
    <property type="entry name" value="Thioredoxin-like_sf"/>
</dbReference>
<name>A0A6D2IY22_9BRAS</name>
<dbReference type="Gene3D" id="3.40.30.10">
    <property type="entry name" value="Glutaredoxin"/>
    <property type="match status" value="1"/>
</dbReference>
<dbReference type="CDD" id="cd02947">
    <property type="entry name" value="TRX_family"/>
    <property type="match status" value="1"/>
</dbReference>
<dbReference type="AlphaFoldDB" id="A0A6D2IY22"/>
<evidence type="ECO:0000259" key="1">
    <source>
        <dbReference type="PROSITE" id="PS51352"/>
    </source>
</evidence>
<dbReference type="EMBL" id="CACVBM020001085">
    <property type="protein sequence ID" value="CAA7029831.1"/>
    <property type="molecule type" value="Genomic_DNA"/>
</dbReference>
<dbReference type="InterPro" id="IPR013766">
    <property type="entry name" value="Thioredoxin_domain"/>
</dbReference>
<keyword evidence="3" id="KW-1185">Reference proteome</keyword>